<sequence length="104" mass="12345">MLWGCDMWALIKHGLYQLFIAFDQLLNVLLSPFSVETWADETMSSRCGRLGHRYPYKVYKFIIDILFYWQSWSMGHCVRAYEKEKTRYQCPPEMRTPPTGKGNP</sequence>
<accession>A0A6J5NW38</accession>
<evidence type="ECO:0000313" key="1">
    <source>
        <dbReference type="EMBL" id="CAB4163213.1"/>
    </source>
</evidence>
<reference evidence="1" key="1">
    <citation type="submission" date="2020-04" db="EMBL/GenBank/DDBJ databases">
        <authorList>
            <person name="Chiriac C."/>
            <person name="Salcher M."/>
            <person name="Ghai R."/>
            <person name="Kavagutti S V."/>
        </authorList>
    </citation>
    <scope>NUCLEOTIDE SEQUENCE</scope>
</reference>
<gene>
    <name evidence="1" type="ORF">UFOVP814_11</name>
</gene>
<proteinExistence type="predicted"/>
<dbReference type="EMBL" id="LR796746">
    <property type="protein sequence ID" value="CAB4163213.1"/>
    <property type="molecule type" value="Genomic_DNA"/>
</dbReference>
<protein>
    <submittedName>
        <fullName evidence="1">Uncharacterized protein</fullName>
    </submittedName>
</protein>
<organism evidence="1">
    <name type="scientific">uncultured Caudovirales phage</name>
    <dbReference type="NCBI Taxonomy" id="2100421"/>
    <lineage>
        <taxon>Viruses</taxon>
        <taxon>Duplodnaviria</taxon>
        <taxon>Heunggongvirae</taxon>
        <taxon>Uroviricota</taxon>
        <taxon>Caudoviricetes</taxon>
        <taxon>Peduoviridae</taxon>
        <taxon>Maltschvirus</taxon>
        <taxon>Maltschvirus maltsch</taxon>
    </lineage>
</organism>
<name>A0A6J5NW38_9CAUD</name>